<keyword evidence="1" id="KW-0732">Signal</keyword>
<evidence type="ECO:0000313" key="6">
    <source>
        <dbReference type="Proteomes" id="UP000319191"/>
    </source>
</evidence>
<reference evidence="5 6" key="1">
    <citation type="submission" date="2019-01" db="EMBL/GenBank/DDBJ databases">
        <title>Coherence of Microcystis species and biogeography revealed through population genomics.</title>
        <authorList>
            <person name="Perez-Carrascal O.M."/>
            <person name="Terrat Y."/>
            <person name="Giani A."/>
            <person name="Fortin N."/>
            <person name="Tromas N."/>
            <person name="Shapiro B.J."/>
        </authorList>
    </citation>
    <scope>NUCLEOTIDE SEQUENCE [LARGE SCALE GENOMIC DNA]</scope>
    <source>
        <strain evidence="5">Mn_MB_F_20050700_S1D</strain>
    </source>
</reference>
<dbReference type="InterPro" id="IPR006558">
    <property type="entry name" value="LamG-like"/>
</dbReference>
<evidence type="ECO:0000256" key="1">
    <source>
        <dbReference type="ARBA" id="ARBA00022729"/>
    </source>
</evidence>
<name>A0A552IFK5_9CHRO</name>
<feature type="compositionally biased region" description="Low complexity" evidence="3">
    <location>
        <begin position="186"/>
        <end position="197"/>
    </location>
</feature>
<dbReference type="Proteomes" id="UP000319191">
    <property type="component" value="Unassembled WGS sequence"/>
</dbReference>
<feature type="region of interest" description="Disordered" evidence="3">
    <location>
        <begin position="181"/>
        <end position="202"/>
    </location>
</feature>
<dbReference type="EMBL" id="SFAV01000313">
    <property type="protein sequence ID" value="TRU82266.1"/>
    <property type="molecule type" value="Genomic_DNA"/>
</dbReference>
<gene>
    <name evidence="5" type="ORF">EWV54_22045</name>
</gene>
<organism evidence="5 6">
    <name type="scientific">Microcystis novacekii Mn_MB_F_20050700_S1D</name>
    <dbReference type="NCBI Taxonomy" id="2486266"/>
    <lineage>
        <taxon>Bacteria</taxon>
        <taxon>Bacillati</taxon>
        <taxon>Cyanobacteriota</taxon>
        <taxon>Cyanophyceae</taxon>
        <taxon>Oscillatoriophycideae</taxon>
        <taxon>Chroococcales</taxon>
        <taxon>Microcystaceae</taxon>
        <taxon>Microcystis</taxon>
    </lineage>
</organism>
<evidence type="ECO:0000256" key="2">
    <source>
        <dbReference type="ARBA" id="ARBA00023157"/>
    </source>
</evidence>
<sequence length="805" mass="90042">MSNVSNDLVLHLKLDTIIPDGGNQRVRSALTENFLASSENVSAFTESQYRSHGNPQVVPDEHFGSCFIFDGRQDYIEIPNSDAINFATKQDFTVASWIKIAKEQEFQTYGDNDIIEKWDGSGGYPYVIRYLRNEQRIHAARYDGSNNPAVTTTTQLNSEQLYHIAFVKEGSKLRLYLDGREENSTDDTTQSQTQNDSPLYLARRGGGSEYANYFKGAIANLRIYKKALSPEEIKEDMNDDLTAIAAFNLAYPLDFNLYEGDNQESVIFVENDTKGEELVFEIQNDTEQGLTLPTKNERVSQNNYHFELRFRPDTLSPKSLQQLTLKTQSNWSMSSPVTQADGIVSLYFITTNATLSANEVVTLTFQNVSASAAGGARTTRVEFLCPEFTYQGETLTNYYREKTLSIVNHRGKKNIPLHVSFVGSNRILNDGKNQTLILQISNALKEETIGFNPTSSDNPSRLILYFDVDTDWALGTKSQVENITVDVEDWQPGGDKEKDWSIYKETQAQPTVPIEGLSAPYWVLTHQNETEPRLAAGHTIQITLTIPACSNVLGQTNLYLRYENIPGYWDGTFICTIEKYPIVFDTNGNVGIGISNPGNFKLNVQGGDTRLGNLQVTGIISGGNPIGGNAASIQGYGTGGSQGVFAFKYDKENFGDQPTAIQIWHSSSQVFKTFIIDHPLDHQKYLVHATLEGPEGGVYYRGTARLNKGRAEVHLPHYFESLTFQKDRTITLTNINGFDRIAVETFEGMKIKDGVFVVVSENPESTQEFDWEVKAVRADIPRLNPEPEKQEIKVSGFGPYTFAVK</sequence>
<accession>A0A552IFK5</accession>
<dbReference type="SUPFAM" id="SSF49899">
    <property type="entry name" value="Concanavalin A-like lectins/glucanases"/>
    <property type="match status" value="1"/>
</dbReference>
<protein>
    <submittedName>
        <fullName evidence="5">LamG domain-containing protein</fullName>
    </submittedName>
</protein>
<proteinExistence type="predicted"/>
<dbReference type="AlphaFoldDB" id="A0A552IFK5"/>
<feature type="domain" description="LamG-like jellyroll fold" evidence="4">
    <location>
        <begin position="90"/>
        <end position="231"/>
    </location>
</feature>
<evidence type="ECO:0000313" key="5">
    <source>
        <dbReference type="EMBL" id="TRU82266.1"/>
    </source>
</evidence>
<evidence type="ECO:0000256" key="3">
    <source>
        <dbReference type="SAM" id="MobiDB-lite"/>
    </source>
</evidence>
<dbReference type="InterPro" id="IPR013320">
    <property type="entry name" value="ConA-like_dom_sf"/>
</dbReference>
<dbReference type="Gene3D" id="2.60.120.200">
    <property type="match status" value="1"/>
</dbReference>
<comment type="caution">
    <text evidence="5">The sequence shown here is derived from an EMBL/GenBank/DDBJ whole genome shotgun (WGS) entry which is preliminary data.</text>
</comment>
<dbReference type="SMART" id="SM00560">
    <property type="entry name" value="LamGL"/>
    <property type="match status" value="1"/>
</dbReference>
<keyword evidence="2" id="KW-1015">Disulfide bond</keyword>
<dbReference type="Pfam" id="PF13385">
    <property type="entry name" value="Laminin_G_3"/>
    <property type="match status" value="1"/>
</dbReference>
<evidence type="ECO:0000259" key="4">
    <source>
        <dbReference type="SMART" id="SM00560"/>
    </source>
</evidence>